<feature type="transmembrane region" description="Helical" evidence="1">
    <location>
        <begin position="158"/>
        <end position="176"/>
    </location>
</feature>
<keyword evidence="1" id="KW-0812">Transmembrane</keyword>
<sequence length="179" mass="20589">MIQCFIDYMSLDLRIFYFFNNLTGQSHFFDAIAVFFSSYLQYFLVAAFLLFLVFSKRSRKEKIIIFSAVGLSVILARGILVEIIRFFYHHPRPFITHSVNQLIFADGYSFPSGHAAFFFAFAAAVYFYNKKLGLWFLGASIFMSLARVVAGVHYPLDILGGAIVGILVAFSVFWFWPYK</sequence>
<evidence type="ECO:0000256" key="1">
    <source>
        <dbReference type="SAM" id="Phobius"/>
    </source>
</evidence>
<keyword evidence="1" id="KW-1133">Transmembrane helix</keyword>
<dbReference type="PANTHER" id="PTHR14969:SF13">
    <property type="entry name" value="AT30094P"/>
    <property type="match status" value="1"/>
</dbReference>
<protein>
    <recommendedName>
        <fullName evidence="2">Phosphatidic acid phosphatase type 2/haloperoxidase domain-containing protein</fullName>
    </recommendedName>
</protein>
<feature type="transmembrane region" description="Helical" evidence="1">
    <location>
        <begin position="108"/>
        <end position="127"/>
    </location>
</feature>
<feature type="domain" description="Phosphatidic acid phosphatase type 2/haloperoxidase" evidence="2">
    <location>
        <begin position="64"/>
        <end position="173"/>
    </location>
</feature>
<dbReference type="Gene3D" id="1.20.144.10">
    <property type="entry name" value="Phosphatidic acid phosphatase type 2/haloperoxidase"/>
    <property type="match status" value="1"/>
</dbReference>
<dbReference type="Proteomes" id="UP000230941">
    <property type="component" value="Unassembled WGS sequence"/>
</dbReference>
<proteinExistence type="predicted"/>
<dbReference type="InterPro" id="IPR036938">
    <property type="entry name" value="PAP2/HPO_sf"/>
</dbReference>
<evidence type="ECO:0000313" key="3">
    <source>
        <dbReference type="EMBL" id="PJA63700.1"/>
    </source>
</evidence>
<dbReference type="PANTHER" id="PTHR14969">
    <property type="entry name" value="SPHINGOSINE-1-PHOSPHATE PHOSPHOHYDROLASE"/>
    <property type="match status" value="1"/>
</dbReference>
<gene>
    <name evidence="3" type="ORF">CO160_02395</name>
</gene>
<feature type="transmembrane region" description="Helical" evidence="1">
    <location>
        <begin position="63"/>
        <end position="88"/>
    </location>
</feature>
<accession>A0A2M7YL45</accession>
<organism evidence="3 4">
    <name type="scientific">Candidatus Portnoybacteria bacterium CG_4_9_14_3_um_filter_43_11</name>
    <dbReference type="NCBI Taxonomy" id="1974805"/>
    <lineage>
        <taxon>Bacteria</taxon>
        <taxon>Candidatus Portnoyibacteriota</taxon>
    </lineage>
</organism>
<dbReference type="AlphaFoldDB" id="A0A2M7YL45"/>
<dbReference type="InterPro" id="IPR000326">
    <property type="entry name" value="PAP2/HPO"/>
</dbReference>
<dbReference type="SMART" id="SM00014">
    <property type="entry name" value="acidPPc"/>
    <property type="match status" value="1"/>
</dbReference>
<reference evidence="4" key="1">
    <citation type="submission" date="2017-09" db="EMBL/GenBank/DDBJ databases">
        <title>Depth-based differentiation of microbial function through sediment-hosted aquifers and enrichment of novel symbionts in the deep terrestrial subsurface.</title>
        <authorList>
            <person name="Probst A.J."/>
            <person name="Ladd B."/>
            <person name="Jarett J.K."/>
            <person name="Geller-Mcgrath D.E."/>
            <person name="Sieber C.M.K."/>
            <person name="Emerson J.B."/>
            <person name="Anantharaman K."/>
            <person name="Thomas B.C."/>
            <person name="Malmstrom R."/>
            <person name="Stieglmeier M."/>
            <person name="Klingl A."/>
            <person name="Woyke T."/>
            <person name="Ryan C.M."/>
            <person name="Banfield J.F."/>
        </authorList>
    </citation>
    <scope>NUCLEOTIDE SEQUENCE [LARGE SCALE GENOMIC DNA]</scope>
</reference>
<dbReference type="SUPFAM" id="SSF48317">
    <property type="entry name" value="Acid phosphatase/Vanadium-dependent haloperoxidase"/>
    <property type="match status" value="1"/>
</dbReference>
<feature type="transmembrane region" description="Helical" evidence="1">
    <location>
        <begin position="31"/>
        <end position="54"/>
    </location>
</feature>
<evidence type="ECO:0000259" key="2">
    <source>
        <dbReference type="SMART" id="SM00014"/>
    </source>
</evidence>
<evidence type="ECO:0000313" key="4">
    <source>
        <dbReference type="Proteomes" id="UP000230941"/>
    </source>
</evidence>
<dbReference type="Pfam" id="PF01569">
    <property type="entry name" value="PAP2"/>
    <property type="match status" value="1"/>
</dbReference>
<name>A0A2M7YL45_9BACT</name>
<dbReference type="EMBL" id="PFWG01000054">
    <property type="protein sequence ID" value="PJA63700.1"/>
    <property type="molecule type" value="Genomic_DNA"/>
</dbReference>
<comment type="caution">
    <text evidence="3">The sequence shown here is derived from an EMBL/GenBank/DDBJ whole genome shotgun (WGS) entry which is preliminary data.</text>
</comment>
<feature type="transmembrane region" description="Helical" evidence="1">
    <location>
        <begin position="134"/>
        <end position="152"/>
    </location>
</feature>
<keyword evidence="1" id="KW-0472">Membrane</keyword>
<dbReference type="GO" id="GO:0042392">
    <property type="term" value="F:sphingosine-1-phosphate phosphatase activity"/>
    <property type="evidence" value="ECO:0007669"/>
    <property type="project" value="TreeGrafter"/>
</dbReference>